<organism evidence="7 8">
    <name type="scientific">Paramagnetospirillum magnetotacticum MS-1</name>
    <dbReference type="NCBI Taxonomy" id="272627"/>
    <lineage>
        <taxon>Bacteria</taxon>
        <taxon>Pseudomonadati</taxon>
        <taxon>Pseudomonadota</taxon>
        <taxon>Alphaproteobacteria</taxon>
        <taxon>Rhodospirillales</taxon>
        <taxon>Magnetospirillaceae</taxon>
        <taxon>Paramagnetospirillum</taxon>
    </lineage>
</organism>
<sequence>MPKMKLTVAALDRMAPPAAGQVDYNDATTSGFGVRANYSGAKTFFALLRIGSKLTRITLGWYPADAVDEKMRRDALEEARTKAKDAMAIASVGKDPRIVWAEREAANAQMQEAQRAVNAKLLFPAVVKDFMAKHVGQAKGGLRDSTARAYKAALQGTDVAAWTDKMVTEISKRDVLDVLDAITARGALAKAASQRRYFSKFFRWCAERDLIQVPPTLTVPKPQAAVTKDRVLSVEELRDVWAAADAVGHPFGPMVKLLILTGQREKEVAEAVWSEFADLDGEGPLWTLPGERTKNRRDNLIPLAKTATTILGGLPKYRRCPWILTTTTKAPISGFSKAKKRIDTAIAARRAKDERKPMPGWTFHDIRRTFVTMAGDELDADPHIVEAAVNHISGTKAGVAGVYNRAKYLPQKKKLFADWDAFVAKVVGGENDRSERTGRITEGHARTDAP</sequence>
<dbReference type="Gene3D" id="1.10.150.130">
    <property type="match status" value="1"/>
</dbReference>
<feature type="region of interest" description="Disordered" evidence="5">
    <location>
        <begin position="431"/>
        <end position="450"/>
    </location>
</feature>
<dbReference type="InterPro" id="IPR013762">
    <property type="entry name" value="Integrase-like_cat_sf"/>
</dbReference>
<dbReference type="InterPro" id="IPR011010">
    <property type="entry name" value="DNA_brk_join_enz"/>
</dbReference>
<evidence type="ECO:0000313" key="8">
    <source>
        <dbReference type="Proteomes" id="UP000031971"/>
    </source>
</evidence>
<dbReference type="OrthoDB" id="7298605at2"/>
<dbReference type="InterPro" id="IPR050808">
    <property type="entry name" value="Phage_Integrase"/>
</dbReference>
<evidence type="ECO:0000256" key="2">
    <source>
        <dbReference type="ARBA" id="ARBA00022908"/>
    </source>
</evidence>
<keyword evidence="4" id="KW-0233">DNA recombination</keyword>
<dbReference type="AlphaFoldDB" id="A0A0C2V395"/>
<dbReference type="Gene3D" id="3.30.160.390">
    <property type="entry name" value="Integrase, DNA-binding domain"/>
    <property type="match status" value="1"/>
</dbReference>
<evidence type="ECO:0000256" key="5">
    <source>
        <dbReference type="SAM" id="MobiDB-lite"/>
    </source>
</evidence>
<evidence type="ECO:0000313" key="7">
    <source>
        <dbReference type="EMBL" id="KIL99561.1"/>
    </source>
</evidence>
<dbReference type="InterPro" id="IPR002104">
    <property type="entry name" value="Integrase_catalytic"/>
</dbReference>
<dbReference type="InterPro" id="IPR025166">
    <property type="entry name" value="Integrase_DNA_bind_dom"/>
</dbReference>
<keyword evidence="3" id="KW-0238">DNA-binding</keyword>
<proteinExistence type="inferred from homology"/>
<keyword evidence="2" id="KW-0229">DNA integration</keyword>
<dbReference type="InterPro" id="IPR010998">
    <property type="entry name" value="Integrase_recombinase_N"/>
</dbReference>
<evidence type="ECO:0000256" key="1">
    <source>
        <dbReference type="ARBA" id="ARBA00008857"/>
    </source>
</evidence>
<accession>A0A0C2V395</accession>
<comment type="similarity">
    <text evidence="1">Belongs to the 'phage' integrase family.</text>
</comment>
<comment type="caution">
    <text evidence="7">The sequence shown here is derived from an EMBL/GenBank/DDBJ whole genome shotgun (WGS) entry which is preliminary data.</text>
</comment>
<dbReference type="GO" id="GO:0003677">
    <property type="term" value="F:DNA binding"/>
    <property type="evidence" value="ECO:0007669"/>
    <property type="project" value="UniProtKB-KW"/>
</dbReference>
<evidence type="ECO:0000256" key="3">
    <source>
        <dbReference type="ARBA" id="ARBA00023125"/>
    </source>
</evidence>
<dbReference type="CDD" id="cd00801">
    <property type="entry name" value="INT_P4_C"/>
    <property type="match status" value="1"/>
</dbReference>
<dbReference type="PANTHER" id="PTHR30629">
    <property type="entry name" value="PROPHAGE INTEGRASE"/>
    <property type="match status" value="1"/>
</dbReference>
<evidence type="ECO:0000259" key="6">
    <source>
        <dbReference type="PROSITE" id="PS51898"/>
    </source>
</evidence>
<feature type="domain" description="Tyr recombinase" evidence="6">
    <location>
        <begin position="227"/>
        <end position="417"/>
    </location>
</feature>
<dbReference type="Gene3D" id="1.10.443.10">
    <property type="entry name" value="Intergrase catalytic core"/>
    <property type="match status" value="1"/>
</dbReference>
<gene>
    <name evidence="7" type="ORF">CCC_04077</name>
</gene>
<reference evidence="7 8" key="1">
    <citation type="submission" date="2015-01" db="EMBL/GenBank/DDBJ databases">
        <title>Genome Sequence of Magnetospirillum magnetotacticum Strain MS-1.</title>
        <authorList>
            <person name="Marinov G.K."/>
            <person name="Smalley M.D."/>
            <person name="DeSalvo G."/>
        </authorList>
    </citation>
    <scope>NUCLEOTIDE SEQUENCE [LARGE SCALE GENOMIC DNA]</scope>
    <source>
        <strain evidence="7 8">MS-1</strain>
    </source>
</reference>
<dbReference type="PROSITE" id="PS51898">
    <property type="entry name" value="TYR_RECOMBINASE"/>
    <property type="match status" value="1"/>
</dbReference>
<keyword evidence="8" id="KW-1185">Reference proteome</keyword>
<dbReference type="Pfam" id="PF13356">
    <property type="entry name" value="Arm-DNA-bind_3"/>
    <property type="match status" value="1"/>
</dbReference>
<dbReference type="InterPro" id="IPR053876">
    <property type="entry name" value="Phage_int_M"/>
</dbReference>
<dbReference type="SUPFAM" id="SSF56349">
    <property type="entry name" value="DNA breaking-rejoining enzymes"/>
    <property type="match status" value="1"/>
</dbReference>
<dbReference type="PANTHER" id="PTHR30629:SF2">
    <property type="entry name" value="PROPHAGE INTEGRASE INTS-RELATED"/>
    <property type="match status" value="1"/>
</dbReference>
<dbReference type="GO" id="GO:0006310">
    <property type="term" value="P:DNA recombination"/>
    <property type="evidence" value="ECO:0007669"/>
    <property type="project" value="UniProtKB-KW"/>
</dbReference>
<dbReference type="Proteomes" id="UP000031971">
    <property type="component" value="Unassembled WGS sequence"/>
</dbReference>
<dbReference type="Pfam" id="PF22022">
    <property type="entry name" value="Phage_int_M"/>
    <property type="match status" value="1"/>
</dbReference>
<evidence type="ECO:0000256" key="4">
    <source>
        <dbReference type="ARBA" id="ARBA00023172"/>
    </source>
</evidence>
<protein>
    <submittedName>
        <fullName evidence="7">Site-specific recombinase phage integrase family</fullName>
    </submittedName>
</protein>
<dbReference type="RefSeq" id="WP_009868332.1">
    <property type="nucleotide sequence ID" value="NZ_JXSL01000023.1"/>
</dbReference>
<dbReference type="InterPro" id="IPR038488">
    <property type="entry name" value="Integrase_DNA-bd_sf"/>
</dbReference>
<name>A0A0C2V395_PARME</name>
<dbReference type="EMBL" id="JXSL01000023">
    <property type="protein sequence ID" value="KIL99561.1"/>
    <property type="molecule type" value="Genomic_DNA"/>
</dbReference>
<dbReference type="GO" id="GO:0015074">
    <property type="term" value="P:DNA integration"/>
    <property type="evidence" value="ECO:0007669"/>
    <property type="project" value="UniProtKB-KW"/>
</dbReference>